<dbReference type="AlphaFoldDB" id="A0A0G1NN91"/>
<feature type="transmembrane region" description="Helical" evidence="21">
    <location>
        <begin position="187"/>
        <end position="205"/>
    </location>
</feature>
<evidence type="ECO:0000256" key="9">
    <source>
        <dbReference type="ARBA" id="ARBA00022984"/>
    </source>
</evidence>
<evidence type="ECO:0000256" key="12">
    <source>
        <dbReference type="ARBA" id="ARBA00023306"/>
    </source>
</evidence>
<evidence type="ECO:0000256" key="6">
    <source>
        <dbReference type="ARBA" id="ARBA00022679"/>
    </source>
</evidence>
<dbReference type="GO" id="GO:0071555">
    <property type="term" value="P:cell wall organization"/>
    <property type="evidence" value="ECO:0007669"/>
    <property type="project" value="UniProtKB-KW"/>
</dbReference>
<keyword evidence="11 21" id="KW-0472">Membrane</keyword>
<evidence type="ECO:0000256" key="18">
    <source>
        <dbReference type="ARBA" id="ARBA00041418"/>
    </source>
</evidence>
<keyword evidence="9" id="KW-0573">Peptidoglycan synthesis</keyword>
<dbReference type="InterPro" id="IPR001182">
    <property type="entry name" value="FtsW/RodA"/>
</dbReference>
<evidence type="ECO:0000256" key="4">
    <source>
        <dbReference type="ARBA" id="ARBA00022618"/>
    </source>
</evidence>
<dbReference type="InterPro" id="IPR013437">
    <property type="entry name" value="FtsW"/>
</dbReference>
<feature type="transmembrane region" description="Helical" evidence="21">
    <location>
        <begin position="305"/>
        <end position="329"/>
    </location>
</feature>
<reference evidence="22 23" key="1">
    <citation type="journal article" date="2015" name="Nature">
        <title>rRNA introns, odd ribosomes, and small enigmatic genomes across a large radiation of phyla.</title>
        <authorList>
            <person name="Brown C.T."/>
            <person name="Hug L.A."/>
            <person name="Thomas B.C."/>
            <person name="Sharon I."/>
            <person name="Castelle C.J."/>
            <person name="Singh A."/>
            <person name="Wilkins M.J."/>
            <person name="Williams K.H."/>
            <person name="Banfield J.F."/>
        </authorList>
    </citation>
    <scope>NUCLEOTIDE SEQUENCE [LARGE SCALE GENOMIC DNA]</scope>
</reference>
<keyword evidence="8" id="KW-0133">Cell shape</keyword>
<keyword evidence="7 21" id="KW-0812">Transmembrane</keyword>
<evidence type="ECO:0000256" key="2">
    <source>
        <dbReference type="ARBA" id="ARBA00004752"/>
    </source>
</evidence>
<evidence type="ECO:0000256" key="8">
    <source>
        <dbReference type="ARBA" id="ARBA00022960"/>
    </source>
</evidence>
<dbReference type="PANTHER" id="PTHR30474:SF2">
    <property type="entry name" value="PEPTIDOGLYCAN GLYCOSYLTRANSFERASE FTSW-RELATED"/>
    <property type="match status" value="1"/>
</dbReference>
<evidence type="ECO:0000256" key="3">
    <source>
        <dbReference type="ARBA" id="ARBA00022475"/>
    </source>
</evidence>
<sequence>MKPSRPDYILIFTIAGLAFCGLIVLASASSFVAQNRFGSPYFYLFRQMTYGLAIGLVGFLITQKLNYQIWKKAAVWILFANIVLLILVFVPSFGFNYGGANRWIHFGSFSFQPGELVKLSFILYLAAWLSSKQKEISDFSTGLVPFLTITGGVGLLLMIQPDIGTLGVLTITAAMMYFAAGARLSHLFLIFGMGIGGLFGLIKIAPYRLNRLVSFLHPDVDPLGIGYQITQATLAIGSGGIFGLGFGRSRQKYNYLPEVFGDSIFAIFAEEMGFIAAIILISLFLLLALRGFRIAKNTPDLFGKYAAIGITCWIAVQAFVNIAAISGLIPLTGIPLPFVSYGSSALAVNLIAVGILVNISKSASHKY</sequence>
<feature type="transmembrane region" description="Helical" evidence="21">
    <location>
        <begin position="139"/>
        <end position="157"/>
    </location>
</feature>
<dbReference type="GO" id="GO:0051301">
    <property type="term" value="P:cell division"/>
    <property type="evidence" value="ECO:0007669"/>
    <property type="project" value="UniProtKB-KW"/>
</dbReference>
<evidence type="ECO:0000256" key="20">
    <source>
        <dbReference type="ARBA" id="ARBA00049902"/>
    </source>
</evidence>
<feature type="transmembrane region" description="Helical" evidence="21">
    <location>
        <begin position="341"/>
        <end position="359"/>
    </location>
</feature>
<evidence type="ECO:0000256" key="16">
    <source>
        <dbReference type="ARBA" id="ARBA00038053"/>
    </source>
</evidence>
<comment type="caution">
    <text evidence="22">The sequence shown here is derived from an EMBL/GenBank/DDBJ whole genome shotgun (WGS) entry which is preliminary data.</text>
</comment>
<evidence type="ECO:0000256" key="14">
    <source>
        <dbReference type="ARBA" id="ARBA00032370"/>
    </source>
</evidence>
<feature type="transmembrane region" description="Helical" evidence="21">
    <location>
        <begin position="73"/>
        <end position="97"/>
    </location>
</feature>
<proteinExistence type="inferred from homology"/>
<feature type="transmembrane region" description="Helical" evidence="21">
    <location>
        <begin position="275"/>
        <end position="293"/>
    </location>
</feature>
<dbReference type="NCBIfam" id="TIGR02614">
    <property type="entry name" value="ftsW"/>
    <property type="match status" value="1"/>
</dbReference>
<evidence type="ECO:0000313" key="23">
    <source>
        <dbReference type="Proteomes" id="UP000034569"/>
    </source>
</evidence>
<keyword evidence="4 22" id="KW-0132">Cell division</keyword>
<keyword evidence="12" id="KW-0131">Cell cycle</keyword>
<feature type="transmembrane region" description="Helical" evidence="21">
    <location>
        <begin position="7"/>
        <end position="29"/>
    </location>
</feature>
<comment type="similarity">
    <text evidence="16">Belongs to the SEDS family. FtsW subfamily.</text>
</comment>
<dbReference type="EMBL" id="LCLU01000019">
    <property type="protein sequence ID" value="KKU21911.1"/>
    <property type="molecule type" value="Genomic_DNA"/>
</dbReference>
<dbReference type="GO" id="GO:0009252">
    <property type="term" value="P:peptidoglycan biosynthetic process"/>
    <property type="evidence" value="ECO:0007669"/>
    <property type="project" value="UniProtKB-KW"/>
</dbReference>
<dbReference type="GO" id="GO:0008360">
    <property type="term" value="P:regulation of cell shape"/>
    <property type="evidence" value="ECO:0007669"/>
    <property type="project" value="UniProtKB-KW"/>
</dbReference>
<evidence type="ECO:0000313" key="22">
    <source>
        <dbReference type="EMBL" id="KKU21911.1"/>
    </source>
</evidence>
<dbReference type="Pfam" id="PF01098">
    <property type="entry name" value="FTSW_RODA_SPOVE"/>
    <property type="match status" value="1"/>
</dbReference>
<dbReference type="GO" id="GO:0005886">
    <property type="term" value="C:plasma membrane"/>
    <property type="evidence" value="ECO:0007669"/>
    <property type="project" value="UniProtKB-SubCell"/>
</dbReference>
<accession>A0A0G1NN91</accession>
<comment type="pathway">
    <text evidence="2">Cell wall biogenesis; peptidoglycan biosynthesis.</text>
</comment>
<evidence type="ECO:0000256" key="7">
    <source>
        <dbReference type="ARBA" id="ARBA00022692"/>
    </source>
</evidence>
<evidence type="ECO:0000256" key="17">
    <source>
        <dbReference type="ARBA" id="ARBA00041185"/>
    </source>
</evidence>
<dbReference type="GO" id="GO:0008955">
    <property type="term" value="F:peptidoglycan glycosyltransferase activity"/>
    <property type="evidence" value="ECO:0007669"/>
    <property type="project" value="UniProtKB-EC"/>
</dbReference>
<keyword evidence="13" id="KW-0961">Cell wall biogenesis/degradation</keyword>
<evidence type="ECO:0000256" key="11">
    <source>
        <dbReference type="ARBA" id="ARBA00023136"/>
    </source>
</evidence>
<dbReference type="GO" id="GO:0032153">
    <property type="term" value="C:cell division site"/>
    <property type="evidence" value="ECO:0007669"/>
    <property type="project" value="TreeGrafter"/>
</dbReference>
<evidence type="ECO:0000256" key="15">
    <source>
        <dbReference type="ARBA" id="ARBA00033270"/>
    </source>
</evidence>
<evidence type="ECO:0000256" key="21">
    <source>
        <dbReference type="SAM" id="Phobius"/>
    </source>
</evidence>
<keyword evidence="5" id="KW-0328">Glycosyltransferase</keyword>
<feature type="transmembrane region" description="Helical" evidence="21">
    <location>
        <begin position="103"/>
        <end position="127"/>
    </location>
</feature>
<evidence type="ECO:0000256" key="5">
    <source>
        <dbReference type="ARBA" id="ARBA00022676"/>
    </source>
</evidence>
<dbReference type="EC" id="2.4.99.28" evidence="19"/>
<evidence type="ECO:0000256" key="13">
    <source>
        <dbReference type="ARBA" id="ARBA00023316"/>
    </source>
</evidence>
<organism evidence="22 23">
    <name type="scientific">Candidatus Azambacteria bacterium GW2011_GWC1_46_13</name>
    <dbReference type="NCBI Taxonomy" id="1618619"/>
    <lineage>
        <taxon>Bacteria</taxon>
        <taxon>Candidatus Azamiibacteriota</taxon>
    </lineage>
</organism>
<evidence type="ECO:0000256" key="1">
    <source>
        <dbReference type="ARBA" id="ARBA00004651"/>
    </source>
</evidence>
<feature type="transmembrane region" description="Helical" evidence="21">
    <location>
        <begin position="41"/>
        <end position="61"/>
    </location>
</feature>
<comment type="subcellular location">
    <subcellularLocation>
        <location evidence="1">Cell membrane</location>
        <topology evidence="1">Multi-pass membrane protein</topology>
    </subcellularLocation>
</comment>
<feature type="transmembrane region" description="Helical" evidence="21">
    <location>
        <begin position="163"/>
        <end position="180"/>
    </location>
</feature>
<keyword evidence="10 21" id="KW-1133">Transmembrane helix</keyword>
<evidence type="ECO:0000256" key="10">
    <source>
        <dbReference type="ARBA" id="ARBA00022989"/>
    </source>
</evidence>
<protein>
    <recommendedName>
        <fullName evidence="17">Probable peptidoglycan glycosyltransferase FtsW</fullName>
        <ecNumber evidence="19">2.4.99.28</ecNumber>
    </recommendedName>
    <alternativeName>
        <fullName evidence="18">Cell division protein FtsW</fullName>
    </alternativeName>
    <alternativeName>
        <fullName evidence="15">Cell wall polymerase</fullName>
    </alternativeName>
    <alternativeName>
        <fullName evidence="14">Peptidoglycan polymerase</fullName>
    </alternativeName>
</protein>
<dbReference type="Proteomes" id="UP000034569">
    <property type="component" value="Unassembled WGS sequence"/>
</dbReference>
<keyword evidence="6" id="KW-0808">Transferase</keyword>
<dbReference type="PANTHER" id="PTHR30474">
    <property type="entry name" value="CELL CYCLE PROTEIN"/>
    <property type="match status" value="1"/>
</dbReference>
<dbReference type="GO" id="GO:0015648">
    <property type="term" value="F:lipid-linked peptidoglycan transporter activity"/>
    <property type="evidence" value="ECO:0007669"/>
    <property type="project" value="TreeGrafter"/>
</dbReference>
<keyword evidence="3" id="KW-1003">Cell membrane</keyword>
<evidence type="ECO:0000256" key="19">
    <source>
        <dbReference type="ARBA" id="ARBA00044770"/>
    </source>
</evidence>
<gene>
    <name evidence="22" type="ORF">UX33_C0019G0008</name>
</gene>
<name>A0A0G1NN91_9BACT</name>
<feature type="transmembrane region" description="Helical" evidence="21">
    <location>
        <begin position="225"/>
        <end position="246"/>
    </location>
</feature>
<comment type="catalytic activity">
    <reaction evidence="20">
        <text>[GlcNAc-(1-&gt;4)-Mur2Ac(oyl-L-Ala-gamma-D-Glu-L-Lys-D-Ala-D-Ala)](n)-di-trans,octa-cis-undecaprenyl diphosphate + beta-D-GlcNAc-(1-&gt;4)-Mur2Ac(oyl-L-Ala-gamma-D-Glu-L-Lys-D-Ala-D-Ala)-di-trans,octa-cis-undecaprenyl diphosphate = [GlcNAc-(1-&gt;4)-Mur2Ac(oyl-L-Ala-gamma-D-Glu-L-Lys-D-Ala-D-Ala)](n+1)-di-trans,octa-cis-undecaprenyl diphosphate + di-trans,octa-cis-undecaprenyl diphosphate + H(+)</text>
        <dbReference type="Rhea" id="RHEA:23708"/>
        <dbReference type="Rhea" id="RHEA-COMP:9602"/>
        <dbReference type="Rhea" id="RHEA-COMP:9603"/>
        <dbReference type="ChEBI" id="CHEBI:15378"/>
        <dbReference type="ChEBI" id="CHEBI:58405"/>
        <dbReference type="ChEBI" id="CHEBI:60033"/>
        <dbReference type="ChEBI" id="CHEBI:78435"/>
        <dbReference type="EC" id="2.4.99.28"/>
    </reaction>
</comment>